<dbReference type="InterPro" id="IPR003593">
    <property type="entry name" value="AAA+_ATPase"/>
</dbReference>
<dbReference type="FunFam" id="3.40.50.300:FF:000134">
    <property type="entry name" value="Iron-enterobactin ABC transporter ATP-binding protein"/>
    <property type="match status" value="1"/>
</dbReference>
<dbReference type="Gene3D" id="3.40.50.300">
    <property type="entry name" value="P-loop containing nucleotide triphosphate hydrolases"/>
    <property type="match status" value="1"/>
</dbReference>
<gene>
    <name evidence="8" type="ORF">CLG96_03880</name>
</gene>
<dbReference type="InterPro" id="IPR017871">
    <property type="entry name" value="ABC_transporter-like_CS"/>
</dbReference>
<feature type="domain" description="ABC transporter" evidence="7">
    <location>
        <begin position="4"/>
        <end position="238"/>
    </location>
</feature>
<dbReference type="Proteomes" id="UP000244162">
    <property type="component" value="Unassembled WGS sequence"/>
</dbReference>
<dbReference type="SUPFAM" id="SSF52540">
    <property type="entry name" value="P-loop containing nucleoside triphosphate hydrolases"/>
    <property type="match status" value="1"/>
</dbReference>
<dbReference type="InterPro" id="IPR003439">
    <property type="entry name" value="ABC_transporter-like_ATP-bd"/>
</dbReference>
<keyword evidence="2" id="KW-0813">Transport</keyword>
<evidence type="ECO:0000256" key="4">
    <source>
        <dbReference type="ARBA" id="ARBA00022840"/>
    </source>
</evidence>
<reference evidence="8 9" key="1">
    <citation type="submission" date="2017-09" db="EMBL/GenBank/DDBJ databases">
        <title>Sphingomonas panjinensis sp.nov., isolated from oil-contaminated soil.</title>
        <authorList>
            <person name="Wang L."/>
            <person name="Chen L."/>
        </authorList>
    </citation>
    <scope>NUCLEOTIDE SEQUENCE [LARGE SCALE GENOMIC DNA]</scope>
    <source>
        <strain evidence="8 9">FW-11</strain>
    </source>
</reference>
<evidence type="ECO:0000256" key="3">
    <source>
        <dbReference type="ARBA" id="ARBA00022741"/>
    </source>
</evidence>
<evidence type="ECO:0000259" key="7">
    <source>
        <dbReference type="PROSITE" id="PS50893"/>
    </source>
</evidence>
<evidence type="ECO:0000313" key="8">
    <source>
        <dbReference type="EMBL" id="PTQ13264.1"/>
    </source>
</evidence>
<comment type="similarity">
    <text evidence="1">Belongs to the ABC transporter superfamily.</text>
</comment>
<organism evidence="8 9">
    <name type="scientific">Sphingomonas oleivorans</name>
    <dbReference type="NCBI Taxonomy" id="1735121"/>
    <lineage>
        <taxon>Bacteria</taxon>
        <taxon>Pseudomonadati</taxon>
        <taxon>Pseudomonadota</taxon>
        <taxon>Alphaproteobacteria</taxon>
        <taxon>Sphingomonadales</taxon>
        <taxon>Sphingomonadaceae</taxon>
        <taxon>Sphingomonas</taxon>
    </lineage>
</organism>
<name>A0A2T5G296_9SPHN</name>
<dbReference type="PROSITE" id="PS50893">
    <property type="entry name" value="ABC_TRANSPORTER_2"/>
    <property type="match status" value="1"/>
</dbReference>
<evidence type="ECO:0000256" key="2">
    <source>
        <dbReference type="ARBA" id="ARBA00022448"/>
    </source>
</evidence>
<dbReference type="EMBL" id="NWBU01000004">
    <property type="protein sequence ID" value="PTQ13264.1"/>
    <property type="molecule type" value="Genomic_DNA"/>
</dbReference>
<dbReference type="Pfam" id="PF00005">
    <property type="entry name" value="ABC_tran"/>
    <property type="match status" value="1"/>
</dbReference>
<dbReference type="RefSeq" id="WP_107966498.1">
    <property type="nucleotide sequence ID" value="NZ_NWBU01000004.1"/>
</dbReference>
<evidence type="ECO:0000313" key="9">
    <source>
        <dbReference type="Proteomes" id="UP000244162"/>
    </source>
</evidence>
<dbReference type="OrthoDB" id="9810077at2"/>
<protein>
    <submittedName>
        <fullName evidence="8">ABC transporter</fullName>
    </submittedName>
</protein>
<evidence type="ECO:0000256" key="1">
    <source>
        <dbReference type="ARBA" id="ARBA00005417"/>
    </source>
</evidence>
<evidence type="ECO:0000256" key="6">
    <source>
        <dbReference type="ARBA" id="ARBA00037066"/>
    </source>
</evidence>
<keyword evidence="3" id="KW-0547">Nucleotide-binding</keyword>
<keyword evidence="4" id="KW-0067">ATP-binding</keyword>
<accession>A0A2T5G296</accession>
<comment type="function">
    <text evidence="6">Part of the ABC transporter complex HmuTUV involved in hemin import. Responsible for energy coupling to the transport system.</text>
</comment>
<dbReference type="PROSITE" id="PS00211">
    <property type="entry name" value="ABC_TRANSPORTER_1"/>
    <property type="match status" value="1"/>
</dbReference>
<keyword evidence="5" id="KW-1278">Translocase</keyword>
<sequence>MTGLRTRGLSVRLGGATVLDDVSLDFGHGRVTAVLGPNGAGKSSLLSCLAGLRRPDEGQVMLDGVPLTVLAPRARARSIGLLPQSGEVHWDVDVATLVALGRFPHRGRWGETEEDRAAVTRAMAATDVTRFAHRPVTRLSGGERSRVLLARVLAGEPEWLLADEPLASLDPAHQLDVLDRLRGVAAAGAGVIVVLHDLNQAARVADEVLLLRAGRVVAMGPPDDVLTEALLAETYGVAVDIGRTADGCRFVIPVRRIG</sequence>
<dbReference type="GO" id="GO:0016887">
    <property type="term" value="F:ATP hydrolysis activity"/>
    <property type="evidence" value="ECO:0007669"/>
    <property type="project" value="InterPro"/>
</dbReference>
<comment type="caution">
    <text evidence="8">The sequence shown here is derived from an EMBL/GenBank/DDBJ whole genome shotgun (WGS) entry which is preliminary data.</text>
</comment>
<dbReference type="GO" id="GO:0005524">
    <property type="term" value="F:ATP binding"/>
    <property type="evidence" value="ECO:0007669"/>
    <property type="project" value="UniProtKB-KW"/>
</dbReference>
<dbReference type="SMART" id="SM00382">
    <property type="entry name" value="AAA"/>
    <property type="match status" value="1"/>
</dbReference>
<dbReference type="CDD" id="cd03214">
    <property type="entry name" value="ABC_Iron-Siderophores_B12_Hemin"/>
    <property type="match status" value="1"/>
</dbReference>
<evidence type="ECO:0000256" key="5">
    <source>
        <dbReference type="ARBA" id="ARBA00022967"/>
    </source>
</evidence>
<proteinExistence type="inferred from homology"/>
<dbReference type="PANTHER" id="PTHR42794">
    <property type="entry name" value="HEMIN IMPORT ATP-BINDING PROTEIN HMUV"/>
    <property type="match status" value="1"/>
</dbReference>
<dbReference type="AlphaFoldDB" id="A0A2T5G296"/>
<keyword evidence="9" id="KW-1185">Reference proteome</keyword>
<dbReference type="PANTHER" id="PTHR42794:SF1">
    <property type="entry name" value="HEMIN IMPORT ATP-BINDING PROTEIN HMUV"/>
    <property type="match status" value="1"/>
</dbReference>
<dbReference type="InterPro" id="IPR027417">
    <property type="entry name" value="P-loop_NTPase"/>
</dbReference>